<dbReference type="EMBL" id="JH930473">
    <property type="protein sequence ID" value="EKM54439.1"/>
    <property type="molecule type" value="Genomic_DNA"/>
</dbReference>
<evidence type="ECO:0000256" key="1">
    <source>
        <dbReference type="SAM" id="MobiDB-lite"/>
    </source>
</evidence>
<dbReference type="Proteomes" id="UP000008370">
    <property type="component" value="Unassembled WGS sequence"/>
</dbReference>
<organism evidence="2 3">
    <name type="scientific">Phanerochaete carnosa (strain HHB-10118-sp)</name>
    <name type="common">White-rot fungus</name>
    <name type="synonym">Peniophora carnosa</name>
    <dbReference type="NCBI Taxonomy" id="650164"/>
    <lineage>
        <taxon>Eukaryota</taxon>
        <taxon>Fungi</taxon>
        <taxon>Dikarya</taxon>
        <taxon>Basidiomycota</taxon>
        <taxon>Agaricomycotina</taxon>
        <taxon>Agaricomycetes</taxon>
        <taxon>Polyporales</taxon>
        <taxon>Phanerochaetaceae</taxon>
        <taxon>Phanerochaete</taxon>
    </lineage>
</organism>
<keyword evidence="3" id="KW-1185">Reference proteome</keyword>
<name>K5W664_PHACS</name>
<accession>K5W664</accession>
<feature type="region of interest" description="Disordered" evidence="1">
    <location>
        <begin position="1"/>
        <end position="76"/>
    </location>
</feature>
<dbReference type="InParanoid" id="K5W664"/>
<reference evidence="2" key="1">
    <citation type="journal article" date="2012" name="BMC Genomics">
        <title>Comparative genomics of the white-rot fungi, Phanerochaete carnosa and P. chrysosporium, to elucidate the genetic basis of the distinct wood types they colonize.</title>
        <authorList>
            <person name="Suzuki H."/>
            <person name="MacDonald J."/>
            <person name="Syed K."/>
            <person name="Salamov A."/>
            <person name="Hori C."/>
            <person name="Aerts A."/>
            <person name="Henrissat B."/>
            <person name="Wiebenga A."/>
            <person name="vanKuyk P.A."/>
            <person name="Barry K."/>
            <person name="Lindquist E."/>
            <person name="LaButti K."/>
            <person name="Lapidus A."/>
            <person name="Lucas S."/>
            <person name="Coutinho P."/>
            <person name="Gong Y."/>
            <person name="Samejima M."/>
            <person name="Mahadevan R."/>
            <person name="Abou-Zaid M."/>
            <person name="de Vries R.P."/>
            <person name="Igarashi K."/>
            <person name="Yadav J.S."/>
            <person name="Grigoriev I.V."/>
            <person name="Master E.R."/>
        </authorList>
    </citation>
    <scope>NUCLEOTIDE SEQUENCE [LARGE SCALE GENOMIC DNA]</scope>
    <source>
        <strain evidence="2">HHB-10118-sp</strain>
    </source>
</reference>
<dbReference type="HOGENOM" id="CLU_1661419_0_0_1"/>
<evidence type="ECO:0000313" key="3">
    <source>
        <dbReference type="Proteomes" id="UP000008370"/>
    </source>
</evidence>
<dbReference type="RefSeq" id="XP_007397131.1">
    <property type="nucleotide sequence ID" value="XM_007397069.1"/>
</dbReference>
<protein>
    <submittedName>
        <fullName evidence="2">Uncharacterized protein</fullName>
    </submittedName>
</protein>
<gene>
    <name evidence="2" type="ORF">PHACADRAFT_258285</name>
</gene>
<proteinExistence type="predicted"/>
<sequence length="159" mass="17045">MPPALCVAADVGRSPSQSRTDPPLSPLRTRPAPRQKRDAPSQRLPHLAGPPNRDPWRPIQQTPHQLHSPAPPPSLSYSAIGARVVTSSPSMFSLRDQAVETFEAALQKQGSLLSNGKMTSPTTHSPTRIIPPRVPALAPLAASDQRAQPASHEPFTPTT</sequence>
<dbReference type="GeneID" id="18917076"/>
<dbReference type="KEGG" id="pco:PHACADRAFT_258285"/>
<evidence type="ECO:0000313" key="2">
    <source>
        <dbReference type="EMBL" id="EKM54439.1"/>
    </source>
</evidence>
<dbReference type="AlphaFoldDB" id="K5W664"/>
<feature type="region of interest" description="Disordered" evidence="1">
    <location>
        <begin position="138"/>
        <end position="159"/>
    </location>
</feature>